<reference evidence="4 5" key="1">
    <citation type="journal article" date="2022" name="bioRxiv">
        <title>Genomics of Preaxostyla Flagellates Illuminates Evolutionary Transitions and the Path Towards Mitochondrial Loss.</title>
        <authorList>
            <person name="Novak L.V.F."/>
            <person name="Treitli S.C."/>
            <person name="Pyrih J."/>
            <person name="Halakuc P."/>
            <person name="Pipaliya S.V."/>
            <person name="Vacek V."/>
            <person name="Brzon O."/>
            <person name="Soukal P."/>
            <person name="Eme L."/>
            <person name="Dacks J.B."/>
            <person name="Karnkowska A."/>
            <person name="Elias M."/>
            <person name="Hampl V."/>
        </authorList>
    </citation>
    <scope>NUCLEOTIDE SEQUENCE [LARGE SCALE GENOMIC DNA]</scope>
    <source>
        <strain evidence="4">NAU3</strain>
        <tissue evidence="4">Gut</tissue>
    </source>
</reference>
<keyword evidence="5" id="KW-1185">Reference proteome</keyword>
<dbReference type="Gene3D" id="1.10.225.10">
    <property type="entry name" value="Saposin-like"/>
    <property type="match status" value="1"/>
</dbReference>
<evidence type="ECO:0000313" key="5">
    <source>
        <dbReference type="Proteomes" id="UP001281761"/>
    </source>
</evidence>
<keyword evidence="2" id="KW-0732">Signal</keyword>
<sequence length="117" mass="13325">MMFILSIVYSISASLYGREDFDSDYLLDDDVFDLEEDSYDTFGQCDLCKELVYQAINSGYSGKQQVMDYAIKQVCPLYPSMRDACQRIGRTVIPNYYFMIVNKVSPASICGQAKMCP</sequence>
<protein>
    <recommendedName>
        <fullName evidence="3">Saposin B-type domain-containing protein</fullName>
    </recommendedName>
</protein>
<feature type="chain" id="PRO_5047284746" description="Saposin B-type domain-containing protein" evidence="2">
    <location>
        <begin position="18"/>
        <end position="117"/>
    </location>
</feature>
<evidence type="ECO:0000256" key="2">
    <source>
        <dbReference type="SAM" id="SignalP"/>
    </source>
</evidence>
<comment type="caution">
    <text evidence="4">The sequence shown here is derived from an EMBL/GenBank/DDBJ whole genome shotgun (WGS) entry which is preliminary data.</text>
</comment>
<dbReference type="Proteomes" id="UP001281761">
    <property type="component" value="Unassembled WGS sequence"/>
</dbReference>
<evidence type="ECO:0000256" key="1">
    <source>
        <dbReference type="ARBA" id="ARBA00023157"/>
    </source>
</evidence>
<evidence type="ECO:0000313" key="4">
    <source>
        <dbReference type="EMBL" id="KAK2963303.1"/>
    </source>
</evidence>
<accession>A0ABQ9YHR0</accession>
<dbReference type="SUPFAM" id="SSF47862">
    <property type="entry name" value="Saposin"/>
    <property type="match status" value="1"/>
</dbReference>
<dbReference type="EMBL" id="JARBJD010000007">
    <property type="protein sequence ID" value="KAK2963303.1"/>
    <property type="molecule type" value="Genomic_DNA"/>
</dbReference>
<dbReference type="SMART" id="SM00741">
    <property type="entry name" value="SapB"/>
    <property type="match status" value="1"/>
</dbReference>
<dbReference type="InterPro" id="IPR011001">
    <property type="entry name" value="Saposin-like"/>
</dbReference>
<name>A0ABQ9YHR0_9EUKA</name>
<feature type="signal peptide" evidence="2">
    <location>
        <begin position="1"/>
        <end position="17"/>
    </location>
</feature>
<dbReference type="InterPro" id="IPR008139">
    <property type="entry name" value="SaposinB_dom"/>
</dbReference>
<gene>
    <name evidence="4" type="ORF">BLNAU_1837</name>
</gene>
<keyword evidence="1" id="KW-1015">Disulfide bond</keyword>
<organism evidence="4 5">
    <name type="scientific">Blattamonas nauphoetae</name>
    <dbReference type="NCBI Taxonomy" id="2049346"/>
    <lineage>
        <taxon>Eukaryota</taxon>
        <taxon>Metamonada</taxon>
        <taxon>Preaxostyla</taxon>
        <taxon>Oxymonadida</taxon>
        <taxon>Blattamonas</taxon>
    </lineage>
</organism>
<dbReference type="PROSITE" id="PS50015">
    <property type="entry name" value="SAP_B"/>
    <property type="match status" value="1"/>
</dbReference>
<evidence type="ECO:0000259" key="3">
    <source>
        <dbReference type="PROSITE" id="PS50015"/>
    </source>
</evidence>
<feature type="domain" description="Saposin B-type" evidence="3">
    <location>
        <begin position="41"/>
        <end position="117"/>
    </location>
</feature>
<proteinExistence type="predicted"/>